<proteinExistence type="inferred from homology"/>
<keyword evidence="4" id="KW-0547">Nucleotide-binding</keyword>
<name>A0A5N6PY71_9ASTR</name>
<dbReference type="PANTHER" id="PTHR33463:SF222">
    <property type="entry name" value="NB-ARC-RELATED"/>
    <property type="match status" value="1"/>
</dbReference>
<dbReference type="InterPro" id="IPR032675">
    <property type="entry name" value="LRR_dom_sf"/>
</dbReference>
<evidence type="ECO:0000256" key="1">
    <source>
        <dbReference type="ARBA" id="ARBA00008894"/>
    </source>
</evidence>
<keyword evidence="3" id="KW-0611">Plant defense</keyword>
<dbReference type="PANTHER" id="PTHR33463">
    <property type="entry name" value="NB-ARC DOMAIN-CONTAINING PROTEIN-RELATED"/>
    <property type="match status" value="1"/>
</dbReference>
<evidence type="ECO:0000313" key="8">
    <source>
        <dbReference type="Proteomes" id="UP000326396"/>
    </source>
</evidence>
<protein>
    <recommendedName>
        <fullName evidence="6">NB-ARC domain-containing protein</fullName>
    </recommendedName>
</protein>
<dbReference type="Gene3D" id="3.40.50.300">
    <property type="entry name" value="P-loop containing nucleotide triphosphate hydrolases"/>
    <property type="match status" value="1"/>
</dbReference>
<dbReference type="Proteomes" id="UP000326396">
    <property type="component" value="Linkage Group LG1"/>
</dbReference>
<reference evidence="7 8" key="1">
    <citation type="submission" date="2019-05" db="EMBL/GenBank/DDBJ databases">
        <title>Mikania micrantha, genome provides insights into the molecular mechanism of rapid growth.</title>
        <authorList>
            <person name="Liu B."/>
        </authorList>
    </citation>
    <scope>NUCLEOTIDE SEQUENCE [LARGE SCALE GENOMIC DNA]</scope>
    <source>
        <strain evidence="7">NLD-2019</strain>
        <tissue evidence="7">Leaf</tissue>
    </source>
</reference>
<comment type="caution">
    <text evidence="7">The sequence shown here is derived from an EMBL/GenBank/DDBJ whole genome shotgun (WGS) entry which is preliminary data.</text>
</comment>
<dbReference type="InterPro" id="IPR002182">
    <property type="entry name" value="NB-ARC"/>
</dbReference>
<evidence type="ECO:0000256" key="2">
    <source>
        <dbReference type="ARBA" id="ARBA00022614"/>
    </source>
</evidence>
<feature type="region of interest" description="Disordered" evidence="5">
    <location>
        <begin position="129"/>
        <end position="151"/>
    </location>
</feature>
<evidence type="ECO:0000259" key="6">
    <source>
        <dbReference type="Pfam" id="PF00931"/>
    </source>
</evidence>
<gene>
    <name evidence="7" type="ORF">E3N88_00179</name>
</gene>
<organism evidence="7 8">
    <name type="scientific">Mikania micrantha</name>
    <name type="common">bitter vine</name>
    <dbReference type="NCBI Taxonomy" id="192012"/>
    <lineage>
        <taxon>Eukaryota</taxon>
        <taxon>Viridiplantae</taxon>
        <taxon>Streptophyta</taxon>
        <taxon>Embryophyta</taxon>
        <taxon>Tracheophyta</taxon>
        <taxon>Spermatophyta</taxon>
        <taxon>Magnoliopsida</taxon>
        <taxon>eudicotyledons</taxon>
        <taxon>Gunneridae</taxon>
        <taxon>Pentapetalae</taxon>
        <taxon>asterids</taxon>
        <taxon>campanulids</taxon>
        <taxon>Asterales</taxon>
        <taxon>Asteraceae</taxon>
        <taxon>Asteroideae</taxon>
        <taxon>Heliantheae alliance</taxon>
        <taxon>Eupatorieae</taxon>
        <taxon>Mikania</taxon>
    </lineage>
</organism>
<dbReference type="SUPFAM" id="SSF52058">
    <property type="entry name" value="L domain-like"/>
    <property type="match status" value="1"/>
</dbReference>
<dbReference type="PRINTS" id="PR00364">
    <property type="entry name" value="DISEASERSIST"/>
</dbReference>
<feature type="domain" description="NB-ARC" evidence="6">
    <location>
        <begin position="162"/>
        <end position="333"/>
    </location>
</feature>
<dbReference type="Gene3D" id="1.10.8.430">
    <property type="entry name" value="Helical domain of apoptotic protease-activating factors"/>
    <property type="match status" value="1"/>
</dbReference>
<dbReference type="GO" id="GO:0043531">
    <property type="term" value="F:ADP binding"/>
    <property type="evidence" value="ECO:0007669"/>
    <property type="project" value="InterPro"/>
</dbReference>
<evidence type="ECO:0000256" key="3">
    <source>
        <dbReference type="ARBA" id="ARBA00022821"/>
    </source>
</evidence>
<dbReference type="Pfam" id="PF00931">
    <property type="entry name" value="NB-ARC"/>
    <property type="match status" value="1"/>
</dbReference>
<dbReference type="SUPFAM" id="SSF52540">
    <property type="entry name" value="P-loop containing nucleoside triphosphate hydrolases"/>
    <property type="match status" value="1"/>
</dbReference>
<dbReference type="InterPro" id="IPR050905">
    <property type="entry name" value="Plant_NBS-LRR"/>
</dbReference>
<dbReference type="GO" id="GO:0006952">
    <property type="term" value="P:defense response"/>
    <property type="evidence" value="ECO:0007669"/>
    <property type="project" value="UniProtKB-KW"/>
</dbReference>
<keyword evidence="2" id="KW-0433">Leucine-rich repeat</keyword>
<evidence type="ECO:0000313" key="7">
    <source>
        <dbReference type="EMBL" id="KAD7477043.1"/>
    </source>
</evidence>
<sequence length="711" mass="81583">MEKAIYDQIVVPVMNILTGHVTKHLGYVIYSSKHVTNMKKQLKDLKDATNDVKDKRLKNKMLNNPRIPCWVNEVETFMNEVETFVNEFESMSSKEYGCFHIKMRHRVGKKACEYSETIGNFIKENDNFKKWSNDPKPTGRDDSEPATSIPSSDRLMFTSRAEQFNKALKWLQQDNNKSQVIALCGMGGVGKTTMMELLKTEAKNQKMFDYFVPVDIGNAPDMYSIQNDIAICLVGEDLAQKTKSERADDLCKKFKNLEVEKQRILVTLDNVWPGKIKLSEIGLTSPLPNGLKLLLTSRDSDICRQIAVRAHLVAEVVEVEALKENEAYNLFFDITKVFEEDDRYAIGCKIVEKCGGLPLAIYIIGTTLYSKEKCDWNNALRRLKNNNLLPDVDEVINISYEHIQHEEDKEVFLLCGLFPEDSIIRIEDLTCYAWGLNLFKGAYTLGDARDSTKACVRNLIDAHLLISHDGCVKMHALVHAFVLRVISESDRAWIINHGDVTQLAAKEEMMRESCKRISLTCMGMSEFPQDFKYPNLSLLQLMNGDFSLKFPEDFYENMKNLQVIAYYEMKSPLMISRSPHCSTNLKSLCLYKCKLMFDISFVGDLVNLEVLRFAQCQIRRLPSAIGKLAKLKLLELTESLVVLDHVANAMRRRRRHIDYRVGLHINYRVGLHIDNGVFENLKNLEELYMNVGSHYPIWLTDSNFEELSMIS</sequence>
<accession>A0A5N6PY71</accession>
<evidence type="ECO:0000256" key="5">
    <source>
        <dbReference type="SAM" id="MobiDB-lite"/>
    </source>
</evidence>
<dbReference type="GO" id="GO:0005524">
    <property type="term" value="F:ATP binding"/>
    <property type="evidence" value="ECO:0007669"/>
    <property type="project" value="UniProtKB-KW"/>
</dbReference>
<keyword evidence="4" id="KW-0067">ATP-binding</keyword>
<evidence type="ECO:0000256" key="4">
    <source>
        <dbReference type="ARBA" id="ARBA00022840"/>
    </source>
</evidence>
<dbReference type="EMBL" id="SZYD01000001">
    <property type="protein sequence ID" value="KAD7477043.1"/>
    <property type="molecule type" value="Genomic_DNA"/>
</dbReference>
<feature type="compositionally biased region" description="Basic and acidic residues" evidence="5">
    <location>
        <begin position="129"/>
        <end position="143"/>
    </location>
</feature>
<dbReference type="Gene3D" id="3.80.10.10">
    <property type="entry name" value="Ribonuclease Inhibitor"/>
    <property type="match status" value="1"/>
</dbReference>
<dbReference type="AlphaFoldDB" id="A0A5N6PY71"/>
<dbReference type="OrthoDB" id="3794806at2759"/>
<keyword evidence="8" id="KW-1185">Reference proteome</keyword>
<dbReference type="InterPro" id="IPR042197">
    <property type="entry name" value="Apaf_helical"/>
</dbReference>
<dbReference type="InterPro" id="IPR027417">
    <property type="entry name" value="P-loop_NTPase"/>
</dbReference>
<comment type="similarity">
    <text evidence="1">Belongs to the disease resistance NB-LRR family.</text>
</comment>